<comment type="caution">
    <text evidence="1">The sequence shown here is derived from an EMBL/GenBank/DDBJ whole genome shotgun (WGS) entry which is preliminary data.</text>
</comment>
<name>A0ACB9GJI9_CICIN</name>
<evidence type="ECO:0000313" key="1">
    <source>
        <dbReference type="EMBL" id="KAI3782907.1"/>
    </source>
</evidence>
<dbReference type="EMBL" id="CM042010">
    <property type="protein sequence ID" value="KAI3782907.1"/>
    <property type="molecule type" value="Genomic_DNA"/>
</dbReference>
<reference evidence="1 2" key="2">
    <citation type="journal article" date="2022" name="Mol. Ecol. Resour.">
        <title>The genomes of chicory, endive, great burdock and yacon provide insights into Asteraceae paleo-polyploidization history and plant inulin production.</title>
        <authorList>
            <person name="Fan W."/>
            <person name="Wang S."/>
            <person name="Wang H."/>
            <person name="Wang A."/>
            <person name="Jiang F."/>
            <person name="Liu H."/>
            <person name="Zhao H."/>
            <person name="Xu D."/>
            <person name="Zhang Y."/>
        </authorList>
    </citation>
    <scope>NUCLEOTIDE SEQUENCE [LARGE SCALE GENOMIC DNA]</scope>
    <source>
        <strain evidence="2">cv. Punajuju</strain>
        <tissue evidence="1">Leaves</tissue>
    </source>
</reference>
<reference evidence="2" key="1">
    <citation type="journal article" date="2022" name="Mol. Ecol. Resour.">
        <title>The genomes of chicory, endive, great burdock and yacon provide insights into Asteraceae palaeo-polyploidization history and plant inulin production.</title>
        <authorList>
            <person name="Fan W."/>
            <person name="Wang S."/>
            <person name="Wang H."/>
            <person name="Wang A."/>
            <person name="Jiang F."/>
            <person name="Liu H."/>
            <person name="Zhao H."/>
            <person name="Xu D."/>
            <person name="Zhang Y."/>
        </authorList>
    </citation>
    <scope>NUCLEOTIDE SEQUENCE [LARGE SCALE GENOMIC DNA]</scope>
    <source>
        <strain evidence="2">cv. Punajuju</strain>
    </source>
</reference>
<sequence length="67" mass="7673">MDILVHDSNKIESNQNLFISFQRIIALHNIPLLIPNTVSEFTFLSQSLKYNKRNQPGTLTSKKTVSQ</sequence>
<dbReference type="Proteomes" id="UP001055811">
    <property type="component" value="Linkage Group LG02"/>
</dbReference>
<evidence type="ECO:0000313" key="2">
    <source>
        <dbReference type="Proteomes" id="UP001055811"/>
    </source>
</evidence>
<protein>
    <submittedName>
        <fullName evidence="1">Uncharacterized protein</fullName>
    </submittedName>
</protein>
<accession>A0ACB9GJI9</accession>
<organism evidence="1 2">
    <name type="scientific">Cichorium intybus</name>
    <name type="common">Chicory</name>
    <dbReference type="NCBI Taxonomy" id="13427"/>
    <lineage>
        <taxon>Eukaryota</taxon>
        <taxon>Viridiplantae</taxon>
        <taxon>Streptophyta</taxon>
        <taxon>Embryophyta</taxon>
        <taxon>Tracheophyta</taxon>
        <taxon>Spermatophyta</taxon>
        <taxon>Magnoliopsida</taxon>
        <taxon>eudicotyledons</taxon>
        <taxon>Gunneridae</taxon>
        <taxon>Pentapetalae</taxon>
        <taxon>asterids</taxon>
        <taxon>campanulids</taxon>
        <taxon>Asterales</taxon>
        <taxon>Asteraceae</taxon>
        <taxon>Cichorioideae</taxon>
        <taxon>Cichorieae</taxon>
        <taxon>Cichoriinae</taxon>
        <taxon>Cichorium</taxon>
    </lineage>
</organism>
<proteinExistence type="predicted"/>
<gene>
    <name evidence="1" type="ORF">L2E82_12965</name>
</gene>
<keyword evidence="2" id="KW-1185">Reference proteome</keyword>